<dbReference type="PANTHER" id="PTHR31920:SF117">
    <property type="entry name" value="TRANSCRIPTIONAL FACTOR FAMILY PROTEIN, PUTATIVE-RELATED"/>
    <property type="match status" value="1"/>
</dbReference>
<dbReference type="OMA" id="NRIACKF"/>
<evidence type="ECO:0000259" key="6">
    <source>
        <dbReference type="PROSITE" id="PS50863"/>
    </source>
</evidence>
<keyword evidence="2" id="KW-0805">Transcription regulation</keyword>
<dbReference type="Pfam" id="PF02362">
    <property type="entry name" value="B3"/>
    <property type="match status" value="2"/>
</dbReference>
<protein>
    <recommendedName>
        <fullName evidence="6">TF-B3 domain-containing protein</fullName>
    </recommendedName>
</protein>
<dbReference type="InterPro" id="IPR015300">
    <property type="entry name" value="DNA-bd_pseudobarrel_sf"/>
</dbReference>
<dbReference type="Gene3D" id="2.40.330.10">
    <property type="entry name" value="DNA-binding pseudobarrel domain"/>
    <property type="match status" value="2"/>
</dbReference>
<evidence type="ECO:0000256" key="4">
    <source>
        <dbReference type="ARBA" id="ARBA00023163"/>
    </source>
</evidence>
<keyword evidence="3" id="KW-0238">DNA-binding</keyword>
<dbReference type="Proteomes" id="UP000000226">
    <property type="component" value="Chromosome 7"/>
</dbReference>
<feature type="domain" description="TF-B3" evidence="6">
    <location>
        <begin position="172"/>
        <end position="263"/>
    </location>
</feature>
<accession>V7BAH6</accession>
<dbReference type="Gramene" id="ESW14814">
    <property type="protein sequence ID" value="ESW14814"/>
    <property type="gene ID" value="PHAVU_007G019600g"/>
</dbReference>
<evidence type="ECO:0000256" key="2">
    <source>
        <dbReference type="ARBA" id="ARBA00023015"/>
    </source>
</evidence>
<dbReference type="STRING" id="3885.V7BAH6"/>
<dbReference type="SMR" id="V7BAH6"/>
<keyword evidence="4" id="KW-0804">Transcription</keyword>
<evidence type="ECO:0000256" key="3">
    <source>
        <dbReference type="ARBA" id="ARBA00023125"/>
    </source>
</evidence>
<evidence type="ECO:0000313" key="8">
    <source>
        <dbReference type="Proteomes" id="UP000000226"/>
    </source>
</evidence>
<dbReference type="EMBL" id="CM002294">
    <property type="protein sequence ID" value="ESW14814.1"/>
    <property type="molecule type" value="Genomic_DNA"/>
</dbReference>
<evidence type="ECO:0000256" key="5">
    <source>
        <dbReference type="ARBA" id="ARBA00023242"/>
    </source>
</evidence>
<comment type="subcellular location">
    <subcellularLocation>
        <location evidence="1">Nucleus</location>
    </subcellularLocation>
</comment>
<evidence type="ECO:0000313" key="7">
    <source>
        <dbReference type="EMBL" id="ESW14814.1"/>
    </source>
</evidence>
<dbReference type="OrthoDB" id="1688597at2759"/>
<name>V7BAH6_PHAVU</name>
<evidence type="ECO:0000256" key="1">
    <source>
        <dbReference type="ARBA" id="ARBA00004123"/>
    </source>
</evidence>
<keyword evidence="8" id="KW-1185">Reference proteome</keyword>
<dbReference type="GO" id="GO:0005634">
    <property type="term" value="C:nucleus"/>
    <property type="evidence" value="ECO:0007669"/>
    <property type="project" value="UniProtKB-SubCell"/>
</dbReference>
<gene>
    <name evidence="7" type="ORF">PHAVU_007G019600g</name>
</gene>
<sequence>MAAHPPMDHAILPIRFFKTILKSNLQRLQIPKKFTNRYGENLSNPVFLRPPDGTQWKVYWSKQKGEIWFEKGWKQFVEHYSLDHGYFVFFTFDGTSEIDVLIVDQSSLDMQYPSSHSPEQSESLGHSDDESFKLLDEGPDSDHHAQGNLSLNWPREARANELARKFISCNPFFTVVIRSYNLTSYRLNIPNLEGYIDKRKKYVTVEVGGVSWSLRLVGSDRRRLGGGWRVFAEENDLEAGDVCIFEHIFRNDSDFRVHIFKSQR</sequence>
<reference evidence="8" key="1">
    <citation type="journal article" date="2014" name="Nat. Genet.">
        <title>A reference genome for common bean and genome-wide analysis of dual domestications.</title>
        <authorList>
            <person name="Schmutz J."/>
            <person name="McClean P.E."/>
            <person name="Mamidi S."/>
            <person name="Wu G.A."/>
            <person name="Cannon S.B."/>
            <person name="Grimwood J."/>
            <person name="Jenkins J."/>
            <person name="Shu S."/>
            <person name="Song Q."/>
            <person name="Chavarro C."/>
            <person name="Torres-Torres M."/>
            <person name="Geffroy V."/>
            <person name="Moghaddam S.M."/>
            <person name="Gao D."/>
            <person name="Abernathy B."/>
            <person name="Barry K."/>
            <person name="Blair M."/>
            <person name="Brick M.A."/>
            <person name="Chovatia M."/>
            <person name="Gepts P."/>
            <person name="Goodstein D.M."/>
            <person name="Gonzales M."/>
            <person name="Hellsten U."/>
            <person name="Hyten D.L."/>
            <person name="Jia G."/>
            <person name="Kelly J.D."/>
            <person name="Kudrna D."/>
            <person name="Lee R."/>
            <person name="Richard M.M."/>
            <person name="Miklas P.N."/>
            <person name="Osorno J.M."/>
            <person name="Rodrigues J."/>
            <person name="Thareau V."/>
            <person name="Urrea C.A."/>
            <person name="Wang M."/>
            <person name="Yu Y."/>
            <person name="Zhang M."/>
            <person name="Wing R.A."/>
            <person name="Cregan P.B."/>
            <person name="Rokhsar D.S."/>
            <person name="Jackson S.A."/>
        </authorList>
    </citation>
    <scope>NUCLEOTIDE SEQUENCE [LARGE SCALE GENOMIC DNA]</scope>
    <source>
        <strain evidence="8">cv. G19833</strain>
    </source>
</reference>
<dbReference type="AlphaFoldDB" id="V7BAH6"/>
<dbReference type="SUPFAM" id="SSF101936">
    <property type="entry name" value="DNA-binding pseudobarrel domain"/>
    <property type="match status" value="2"/>
</dbReference>
<dbReference type="PROSITE" id="PS50863">
    <property type="entry name" value="B3"/>
    <property type="match status" value="2"/>
</dbReference>
<organism evidence="7 8">
    <name type="scientific">Phaseolus vulgaris</name>
    <name type="common">Kidney bean</name>
    <name type="synonym">French bean</name>
    <dbReference type="NCBI Taxonomy" id="3885"/>
    <lineage>
        <taxon>Eukaryota</taxon>
        <taxon>Viridiplantae</taxon>
        <taxon>Streptophyta</taxon>
        <taxon>Embryophyta</taxon>
        <taxon>Tracheophyta</taxon>
        <taxon>Spermatophyta</taxon>
        <taxon>Magnoliopsida</taxon>
        <taxon>eudicotyledons</taxon>
        <taxon>Gunneridae</taxon>
        <taxon>Pentapetalae</taxon>
        <taxon>rosids</taxon>
        <taxon>fabids</taxon>
        <taxon>Fabales</taxon>
        <taxon>Fabaceae</taxon>
        <taxon>Papilionoideae</taxon>
        <taxon>50 kb inversion clade</taxon>
        <taxon>NPAAA clade</taxon>
        <taxon>indigoferoid/millettioid clade</taxon>
        <taxon>Phaseoleae</taxon>
        <taxon>Phaseolus</taxon>
    </lineage>
</organism>
<dbReference type="PANTHER" id="PTHR31920">
    <property type="entry name" value="B3 DOMAIN-CONTAINING"/>
    <property type="match status" value="1"/>
</dbReference>
<keyword evidence="5" id="KW-0539">Nucleus</keyword>
<dbReference type="CDD" id="cd10017">
    <property type="entry name" value="B3_DNA"/>
    <property type="match status" value="2"/>
</dbReference>
<dbReference type="SMART" id="SM01019">
    <property type="entry name" value="B3"/>
    <property type="match status" value="2"/>
</dbReference>
<feature type="domain" description="TF-B3" evidence="6">
    <location>
        <begin position="13"/>
        <end position="106"/>
    </location>
</feature>
<dbReference type="GO" id="GO:0003677">
    <property type="term" value="F:DNA binding"/>
    <property type="evidence" value="ECO:0007669"/>
    <property type="project" value="UniProtKB-KW"/>
</dbReference>
<dbReference type="InterPro" id="IPR003340">
    <property type="entry name" value="B3_DNA-bd"/>
</dbReference>
<proteinExistence type="predicted"/>
<dbReference type="InterPro" id="IPR050655">
    <property type="entry name" value="Plant_B3_domain"/>
</dbReference>